<protein>
    <submittedName>
        <fullName evidence="1">Uncharacterized protein</fullName>
    </submittedName>
</protein>
<gene>
    <name evidence="1" type="ORF">E2605_11890</name>
</gene>
<dbReference type="AlphaFoldDB" id="A0A4Y8KZV5"/>
<comment type="caution">
    <text evidence="1">The sequence shown here is derived from an EMBL/GenBank/DDBJ whole genome shotgun (WGS) entry which is preliminary data.</text>
</comment>
<sequence>MIIIRKRDTGEVFDIPVDFIMQIDNTSPVFNELGSLVVSASIPNDSSGTNRRLLGFANRADVSQRPPSKISVIVSSGSFTRIGSLTVNSATNSKKTFSCSIAFDEGEMYENMKDILLKDLTGLPVIEDSVPNIIARLNNLAHYDDPESELSVFPLYIDTFDNYDSSDSEAFGTLFRLNRYKDEAPNYDLTDIDYYYNSSGERIEVSNLPGFGLSPFLRVWKIIELIVAHLGYNMGRNPYKEHYQLRKLVVLNNIADAIVAGKIDYQVLMPDVTMGDFLKSLFARHGARLFFNSNTRVVDIILLKDILANKELLPFDSYQASPYDLVFTKAKQLKLTGQRSLYRTSVSQDTWEEFYKRYGGQIGSNPFIPFFAYGGIWYSQIQGVFYQTATTENARPKFISSIHFDWDKKVSDMDYEEISGQDESLTQSTIYTDTQLVAPVFSTGPAFSYTGLLVNGAQSDEKKVTCPLAFAFSMGNAISSVNFGSIFPHVPQSYPDIEYYVDEEGNEYNYALTYSGKDGAFQRFFRDYDAFFRYSNHEVTCDFKLPVVNLSNLNFQKKILLDNQPLLLDRVPHKLGAKETIAVTARTTRLYQPYDLDADYAEPVSEGILYKWVRADDLEAAAETERANQEINWRKWAEDNPDKYRFISYTKIGKSDDVTKPSTELWFLPPTKEDFESGRKASKATYVTKYNYRHVWEYPDNGTWIIVNDDQQYNNVSYSSWLEAELIS</sequence>
<reference evidence="1 2" key="1">
    <citation type="submission" date="2019-03" db="EMBL/GenBank/DDBJ databases">
        <title>San Antonio Military Medical Center submission to MRSN (WRAIR), pending publication.</title>
        <authorList>
            <person name="Blyth D.M."/>
            <person name="Mccarthy S.L."/>
            <person name="Schall S.E."/>
            <person name="Stam J.A."/>
            <person name="Ong A.C."/>
            <person name="Mcgann P.T."/>
        </authorList>
    </citation>
    <scope>NUCLEOTIDE SEQUENCE [LARGE SCALE GENOMIC DNA]</scope>
    <source>
        <strain evidence="1 2">MRSN571793</strain>
    </source>
</reference>
<evidence type="ECO:0000313" key="2">
    <source>
        <dbReference type="Proteomes" id="UP000297861"/>
    </source>
</evidence>
<dbReference type="Proteomes" id="UP000297861">
    <property type="component" value="Unassembled WGS sequence"/>
</dbReference>
<evidence type="ECO:0000313" key="1">
    <source>
        <dbReference type="EMBL" id="TFD95541.1"/>
    </source>
</evidence>
<proteinExistence type="predicted"/>
<dbReference type="RefSeq" id="WP_134436592.1">
    <property type="nucleotide sequence ID" value="NZ_SOML01000007.1"/>
</dbReference>
<keyword evidence="2" id="KW-1185">Reference proteome</keyword>
<accession>A0A4Y8KZV5</accession>
<dbReference type="EMBL" id="SOML01000007">
    <property type="protein sequence ID" value="TFD95541.1"/>
    <property type="molecule type" value="Genomic_DNA"/>
</dbReference>
<dbReference type="OrthoDB" id="1039810at2"/>
<name>A0A4Y8KZV5_9BACT</name>
<organism evidence="1 2">
    <name type="scientific">Dysgonomonas capnocytophagoides</name>
    <dbReference type="NCBI Taxonomy" id="45254"/>
    <lineage>
        <taxon>Bacteria</taxon>
        <taxon>Pseudomonadati</taxon>
        <taxon>Bacteroidota</taxon>
        <taxon>Bacteroidia</taxon>
        <taxon>Bacteroidales</taxon>
        <taxon>Dysgonomonadaceae</taxon>
        <taxon>Dysgonomonas</taxon>
    </lineage>
</organism>